<dbReference type="SUPFAM" id="SSF56672">
    <property type="entry name" value="DNA/RNA polymerases"/>
    <property type="match status" value="1"/>
</dbReference>
<proteinExistence type="predicted"/>
<dbReference type="AlphaFoldDB" id="A0A9Q3GZN1"/>
<gene>
    <name evidence="2" type="ORF">O181_024000</name>
</gene>
<name>A0A9Q3GZN1_9BASI</name>
<dbReference type="PANTHER" id="PTHR11439">
    <property type="entry name" value="GAG-POL-RELATED RETROTRANSPOSON"/>
    <property type="match status" value="1"/>
</dbReference>
<evidence type="ECO:0000313" key="3">
    <source>
        <dbReference type="Proteomes" id="UP000765509"/>
    </source>
</evidence>
<sequence length="412" mass="46828">MDAKTAFLNSPLTEDIYLRPPAGLELSPGKCYRLKKSIYGLKQSPRCWYQELASFFKSIHFAPSAADACLFVSRSKDWPCFVHVHVDDMTIVSPDVSRFKKLISQRYEMEDLGELKHILGIKAERLVDCLRLSQANLVKKILIEFDMQNAHSVLTPMDPGVYLPAASDEDHSLFQALQVNYRRAVGLINYLAISTRPDLAFSVSLLSQHLEKPGIQHWRAFKRLLRYLVGTQHLGLTLSRTDILIRTYADASYANCPSTRRSHTGLLVYLGQNLIHWKSRRQPSVSSSSTEAEYKALYEGGQQILWFRQLLLDMSFSVSSPILTLLGDNQPSISLAKNPMSSNRTMHIDVKFHWLREQLSLNLFTLSYVSTTAMHADLLTKALHRVKHQELRLLTTQDAALKEQRPSLKEGA</sequence>
<dbReference type="OrthoDB" id="2801217at2759"/>
<dbReference type="EMBL" id="AVOT02007617">
    <property type="protein sequence ID" value="MBW0484285.1"/>
    <property type="molecule type" value="Genomic_DNA"/>
</dbReference>
<evidence type="ECO:0000259" key="1">
    <source>
        <dbReference type="Pfam" id="PF07727"/>
    </source>
</evidence>
<dbReference type="InterPro" id="IPR013103">
    <property type="entry name" value="RVT_2"/>
</dbReference>
<dbReference type="Pfam" id="PF07727">
    <property type="entry name" value="RVT_2"/>
    <property type="match status" value="1"/>
</dbReference>
<evidence type="ECO:0000313" key="2">
    <source>
        <dbReference type="EMBL" id="MBW0484285.1"/>
    </source>
</evidence>
<organism evidence="2 3">
    <name type="scientific">Austropuccinia psidii MF-1</name>
    <dbReference type="NCBI Taxonomy" id="1389203"/>
    <lineage>
        <taxon>Eukaryota</taxon>
        <taxon>Fungi</taxon>
        <taxon>Dikarya</taxon>
        <taxon>Basidiomycota</taxon>
        <taxon>Pucciniomycotina</taxon>
        <taxon>Pucciniomycetes</taxon>
        <taxon>Pucciniales</taxon>
        <taxon>Sphaerophragmiaceae</taxon>
        <taxon>Austropuccinia</taxon>
    </lineage>
</organism>
<keyword evidence="3" id="KW-1185">Reference proteome</keyword>
<protein>
    <recommendedName>
        <fullName evidence="1">Reverse transcriptase Ty1/copia-type domain-containing protein</fullName>
    </recommendedName>
</protein>
<reference evidence="2" key="1">
    <citation type="submission" date="2021-03" db="EMBL/GenBank/DDBJ databases">
        <title>Draft genome sequence of rust myrtle Austropuccinia psidii MF-1, a brazilian biotype.</title>
        <authorList>
            <person name="Quecine M.C."/>
            <person name="Pachon D.M.R."/>
            <person name="Bonatelli M.L."/>
            <person name="Correr F.H."/>
            <person name="Franceschini L.M."/>
            <person name="Leite T.F."/>
            <person name="Margarido G.R.A."/>
            <person name="Almeida C.A."/>
            <person name="Ferrarezi J.A."/>
            <person name="Labate C.A."/>
        </authorList>
    </citation>
    <scope>NUCLEOTIDE SEQUENCE</scope>
    <source>
        <strain evidence="2">MF-1</strain>
    </source>
</reference>
<dbReference type="Proteomes" id="UP000765509">
    <property type="component" value="Unassembled WGS sequence"/>
</dbReference>
<comment type="caution">
    <text evidence="2">The sequence shown here is derived from an EMBL/GenBank/DDBJ whole genome shotgun (WGS) entry which is preliminary data.</text>
</comment>
<dbReference type="InterPro" id="IPR043502">
    <property type="entry name" value="DNA/RNA_pol_sf"/>
</dbReference>
<feature type="domain" description="Reverse transcriptase Ty1/copia-type" evidence="1">
    <location>
        <begin position="1"/>
        <end position="157"/>
    </location>
</feature>
<dbReference type="PANTHER" id="PTHR11439:SF467">
    <property type="entry name" value="INTEGRASE CATALYTIC DOMAIN-CONTAINING PROTEIN"/>
    <property type="match status" value="1"/>
</dbReference>
<dbReference type="CDD" id="cd09272">
    <property type="entry name" value="RNase_HI_RT_Ty1"/>
    <property type="match status" value="1"/>
</dbReference>
<accession>A0A9Q3GZN1</accession>